<name>A0AAV1KKH4_9NEOP</name>
<dbReference type="Pfam" id="PF03184">
    <property type="entry name" value="DDE_1"/>
    <property type="match status" value="1"/>
</dbReference>
<dbReference type="InterPro" id="IPR036397">
    <property type="entry name" value="RNaseH_sf"/>
</dbReference>
<dbReference type="InterPro" id="IPR004875">
    <property type="entry name" value="DDE_SF_endonuclease_dom"/>
</dbReference>
<dbReference type="PANTHER" id="PTHR19303:SF74">
    <property type="entry name" value="POGO TRANSPOSABLE ELEMENT WITH KRAB DOMAIN"/>
    <property type="match status" value="1"/>
</dbReference>
<evidence type="ECO:0000313" key="3">
    <source>
        <dbReference type="Proteomes" id="UP001314205"/>
    </source>
</evidence>
<evidence type="ECO:0000313" key="2">
    <source>
        <dbReference type="EMBL" id="CAK1583568.1"/>
    </source>
</evidence>
<keyword evidence="3" id="KW-1185">Reference proteome</keyword>
<proteinExistence type="predicted"/>
<protein>
    <recommendedName>
        <fullName evidence="1">DDE-1 domain-containing protein</fullName>
    </recommendedName>
</protein>
<dbReference type="AlphaFoldDB" id="A0AAV1KKH4"/>
<gene>
    <name evidence="2" type="ORF">PARMNEM_LOCUS4948</name>
</gene>
<dbReference type="PANTHER" id="PTHR19303">
    <property type="entry name" value="TRANSPOSON"/>
    <property type="match status" value="1"/>
</dbReference>
<accession>A0AAV1KKH4</accession>
<dbReference type="InterPro" id="IPR050863">
    <property type="entry name" value="CenT-Element_Derived"/>
</dbReference>
<sequence>MQKYKFPPRNIYNVDETGVTSVQDSGKIVAEKSQKRVGSIICEERGQNVTAVCAMSATGQYIPPMFIYPRQRHSTALENDGPREAVYRCSKNGWINEELFVEWLKHFTKYAKPLESDPVLLLLDNHSSHISWNSYKFCKENHIVILSLPPHGSHRIQPLDISIYGPIKTTYKQECNIFMKCNLGRKLHKVT</sequence>
<dbReference type="EMBL" id="CAVLGL010000057">
    <property type="protein sequence ID" value="CAK1583568.1"/>
    <property type="molecule type" value="Genomic_DNA"/>
</dbReference>
<dbReference type="GO" id="GO:0005634">
    <property type="term" value="C:nucleus"/>
    <property type="evidence" value="ECO:0007669"/>
    <property type="project" value="TreeGrafter"/>
</dbReference>
<feature type="domain" description="DDE-1" evidence="1">
    <location>
        <begin position="50"/>
        <end position="175"/>
    </location>
</feature>
<organism evidence="2 3">
    <name type="scientific">Parnassius mnemosyne</name>
    <name type="common">clouded apollo</name>
    <dbReference type="NCBI Taxonomy" id="213953"/>
    <lineage>
        <taxon>Eukaryota</taxon>
        <taxon>Metazoa</taxon>
        <taxon>Ecdysozoa</taxon>
        <taxon>Arthropoda</taxon>
        <taxon>Hexapoda</taxon>
        <taxon>Insecta</taxon>
        <taxon>Pterygota</taxon>
        <taxon>Neoptera</taxon>
        <taxon>Endopterygota</taxon>
        <taxon>Lepidoptera</taxon>
        <taxon>Glossata</taxon>
        <taxon>Ditrysia</taxon>
        <taxon>Papilionoidea</taxon>
        <taxon>Papilionidae</taxon>
        <taxon>Parnassiinae</taxon>
        <taxon>Parnassini</taxon>
        <taxon>Parnassius</taxon>
        <taxon>Driopa</taxon>
    </lineage>
</organism>
<reference evidence="2 3" key="1">
    <citation type="submission" date="2023-11" db="EMBL/GenBank/DDBJ databases">
        <authorList>
            <person name="Hedman E."/>
            <person name="Englund M."/>
            <person name="Stromberg M."/>
            <person name="Nyberg Akerstrom W."/>
            <person name="Nylinder S."/>
            <person name="Jareborg N."/>
            <person name="Kallberg Y."/>
            <person name="Kronander E."/>
        </authorList>
    </citation>
    <scope>NUCLEOTIDE SEQUENCE [LARGE SCALE GENOMIC DNA]</scope>
</reference>
<dbReference type="GO" id="GO:0003677">
    <property type="term" value="F:DNA binding"/>
    <property type="evidence" value="ECO:0007669"/>
    <property type="project" value="TreeGrafter"/>
</dbReference>
<dbReference type="Proteomes" id="UP001314205">
    <property type="component" value="Unassembled WGS sequence"/>
</dbReference>
<dbReference type="Gene3D" id="3.30.420.10">
    <property type="entry name" value="Ribonuclease H-like superfamily/Ribonuclease H"/>
    <property type="match status" value="1"/>
</dbReference>
<evidence type="ECO:0000259" key="1">
    <source>
        <dbReference type="Pfam" id="PF03184"/>
    </source>
</evidence>
<comment type="caution">
    <text evidence="2">The sequence shown here is derived from an EMBL/GenBank/DDBJ whole genome shotgun (WGS) entry which is preliminary data.</text>
</comment>